<dbReference type="EMBL" id="CP012898">
    <property type="protein sequence ID" value="ALJ04062.1"/>
    <property type="molecule type" value="Genomic_DNA"/>
</dbReference>
<proteinExistence type="predicted"/>
<reference evidence="1 2" key="1">
    <citation type="submission" date="2015-10" db="EMBL/GenBank/DDBJ databases">
        <authorList>
            <person name="Gilbert D.G."/>
        </authorList>
    </citation>
    <scope>NUCLEOTIDE SEQUENCE [LARGE SCALE GENOMIC DNA]</scope>
    <source>
        <strain evidence="2">HZ-22</strain>
    </source>
</reference>
<keyword evidence="2" id="KW-1185">Reference proteome</keyword>
<dbReference type="RefSeq" id="WP_054724413.1">
    <property type="nucleotide sequence ID" value="NZ_CP012898.1"/>
</dbReference>
<evidence type="ECO:0000313" key="1">
    <source>
        <dbReference type="EMBL" id="ALJ04062.1"/>
    </source>
</evidence>
<organism evidence="1 2">
    <name type="scientific">Pseudalgibacter alginicilyticus</name>
    <dbReference type="NCBI Taxonomy" id="1736674"/>
    <lineage>
        <taxon>Bacteria</taxon>
        <taxon>Pseudomonadati</taxon>
        <taxon>Bacteroidota</taxon>
        <taxon>Flavobacteriia</taxon>
        <taxon>Flavobacteriales</taxon>
        <taxon>Flavobacteriaceae</taxon>
        <taxon>Pseudalgibacter</taxon>
    </lineage>
</organism>
<name>A0A0N7HY24_9FLAO</name>
<sequence>METTANATNAEVIASLKYAAGNNGLETNLYSRYEEVLTESTITNFGFRGGVSIGFETISATIFGRFK</sequence>
<dbReference type="AlphaFoldDB" id="A0A0N7HY24"/>
<protein>
    <submittedName>
        <fullName evidence="1">Uncharacterized protein</fullName>
    </submittedName>
</protein>
<dbReference type="KEGG" id="ahz:APS56_02325"/>
<evidence type="ECO:0000313" key="2">
    <source>
        <dbReference type="Proteomes" id="UP000057981"/>
    </source>
</evidence>
<dbReference type="Proteomes" id="UP000057981">
    <property type="component" value="Chromosome"/>
</dbReference>
<accession>A0A0N7HY24</accession>
<gene>
    <name evidence="1" type="ORF">APS56_02325</name>
</gene>